<dbReference type="AlphaFoldDB" id="A0A0R2P394"/>
<dbReference type="Pfam" id="PF00528">
    <property type="entry name" value="BPD_transp_1"/>
    <property type="match status" value="1"/>
</dbReference>
<evidence type="ECO:0000256" key="6">
    <source>
        <dbReference type="ARBA" id="ARBA00023136"/>
    </source>
</evidence>
<evidence type="ECO:0000256" key="2">
    <source>
        <dbReference type="ARBA" id="ARBA00022448"/>
    </source>
</evidence>
<evidence type="ECO:0000256" key="4">
    <source>
        <dbReference type="ARBA" id="ARBA00022692"/>
    </source>
</evidence>
<evidence type="ECO:0000256" key="1">
    <source>
        <dbReference type="ARBA" id="ARBA00004651"/>
    </source>
</evidence>
<feature type="transmembrane region" description="Helical" evidence="7">
    <location>
        <begin position="20"/>
        <end position="42"/>
    </location>
</feature>
<comment type="caution">
    <text evidence="9">The sequence shown here is derived from an EMBL/GenBank/DDBJ whole genome shotgun (WGS) entry which is preliminary data.</text>
</comment>
<sequence>MSTSIVRDQKYKNRQKRKDALITVFIAIFAFIWMIPILWTVWTSLRPYEDITQKGLWSRPDTLNFANYVDAYRQMEIWGYLSNSFIVAIPAVILTLFFGSLLAFVITRYSFRFNLYLLLLFTAGNLLPVQLVYAPLFKMYIWFGDLVGNRSALYDSYIGLILIHVALQVGFATFVMSSYMKTIPKEISESALVDGASVFRHYWSVILPLLKPPLAALSVLMTTWIYNEFFWAIVLIKSDDKRPITSALGRLQGEYVTDFNLLAAGAIMAALPTLIIFLILKRQFVSGLTLGSTKG</sequence>
<dbReference type="GO" id="GO:0005886">
    <property type="term" value="C:plasma membrane"/>
    <property type="evidence" value="ECO:0007669"/>
    <property type="project" value="UniProtKB-SubCell"/>
</dbReference>
<name>A0A0R2P394_9ACTN</name>
<keyword evidence="3" id="KW-1003">Cell membrane</keyword>
<dbReference type="GO" id="GO:0055085">
    <property type="term" value="P:transmembrane transport"/>
    <property type="evidence" value="ECO:0007669"/>
    <property type="project" value="InterPro"/>
</dbReference>
<keyword evidence="4 7" id="KW-0812">Transmembrane</keyword>
<evidence type="ECO:0000313" key="9">
    <source>
        <dbReference type="EMBL" id="KRO32535.1"/>
    </source>
</evidence>
<feature type="transmembrane region" description="Helical" evidence="7">
    <location>
        <begin position="157"/>
        <end position="179"/>
    </location>
</feature>
<keyword evidence="2 7" id="KW-0813">Transport</keyword>
<feature type="domain" description="ABC transmembrane type-1" evidence="8">
    <location>
        <begin position="81"/>
        <end position="280"/>
    </location>
</feature>
<accession>A0A0R2P394</accession>
<dbReference type="PANTHER" id="PTHR43744">
    <property type="entry name" value="ABC TRANSPORTER PERMEASE PROTEIN MG189-RELATED-RELATED"/>
    <property type="match status" value="1"/>
</dbReference>
<dbReference type="InterPro" id="IPR000515">
    <property type="entry name" value="MetI-like"/>
</dbReference>
<keyword evidence="5 7" id="KW-1133">Transmembrane helix</keyword>
<proteinExistence type="inferred from homology"/>
<dbReference type="Proteomes" id="UP000054017">
    <property type="component" value="Unassembled WGS sequence"/>
</dbReference>
<feature type="transmembrane region" description="Helical" evidence="7">
    <location>
        <begin position="259"/>
        <end position="280"/>
    </location>
</feature>
<gene>
    <name evidence="9" type="ORF">ABR65_03420</name>
</gene>
<protein>
    <submittedName>
        <fullName evidence="9">ABC transporter permease</fullName>
    </submittedName>
</protein>
<reference evidence="9 10" key="1">
    <citation type="submission" date="2015-10" db="EMBL/GenBank/DDBJ databases">
        <title>Metagenome-Assembled Genomes uncover a global brackish microbiome.</title>
        <authorList>
            <person name="Hugerth L.W."/>
            <person name="Larsson J."/>
            <person name="Alneberg J."/>
            <person name="Lindh M.V."/>
            <person name="Legrand C."/>
            <person name="Pinhassi J."/>
            <person name="Andersson A.F."/>
        </authorList>
    </citation>
    <scope>NUCLEOTIDE SEQUENCE [LARGE SCALE GENOMIC DNA]</scope>
    <source>
        <strain evidence="9">BACL2 MAG-121220-bin52</strain>
    </source>
</reference>
<dbReference type="CDD" id="cd06261">
    <property type="entry name" value="TM_PBP2"/>
    <property type="match status" value="1"/>
</dbReference>
<evidence type="ECO:0000256" key="3">
    <source>
        <dbReference type="ARBA" id="ARBA00022475"/>
    </source>
</evidence>
<evidence type="ECO:0000259" key="8">
    <source>
        <dbReference type="PROSITE" id="PS50928"/>
    </source>
</evidence>
<dbReference type="EMBL" id="LIAX01000133">
    <property type="protein sequence ID" value="KRO32535.1"/>
    <property type="molecule type" value="Genomic_DNA"/>
</dbReference>
<feature type="transmembrane region" description="Helical" evidence="7">
    <location>
        <begin position="113"/>
        <end position="137"/>
    </location>
</feature>
<comment type="subcellular location">
    <subcellularLocation>
        <location evidence="1 7">Cell membrane</location>
        <topology evidence="1 7">Multi-pass membrane protein</topology>
    </subcellularLocation>
</comment>
<feature type="transmembrane region" description="Helical" evidence="7">
    <location>
        <begin position="85"/>
        <end position="106"/>
    </location>
</feature>
<dbReference type="PROSITE" id="PS50928">
    <property type="entry name" value="ABC_TM1"/>
    <property type="match status" value="1"/>
</dbReference>
<evidence type="ECO:0000313" key="10">
    <source>
        <dbReference type="Proteomes" id="UP000054017"/>
    </source>
</evidence>
<feature type="transmembrane region" description="Helical" evidence="7">
    <location>
        <begin position="216"/>
        <end position="238"/>
    </location>
</feature>
<dbReference type="Gene3D" id="1.10.3720.10">
    <property type="entry name" value="MetI-like"/>
    <property type="match status" value="1"/>
</dbReference>
<dbReference type="InterPro" id="IPR035906">
    <property type="entry name" value="MetI-like_sf"/>
</dbReference>
<evidence type="ECO:0000256" key="5">
    <source>
        <dbReference type="ARBA" id="ARBA00022989"/>
    </source>
</evidence>
<keyword evidence="6 7" id="KW-0472">Membrane</keyword>
<comment type="similarity">
    <text evidence="7">Belongs to the binding-protein-dependent transport system permease family.</text>
</comment>
<dbReference type="SUPFAM" id="SSF161098">
    <property type="entry name" value="MetI-like"/>
    <property type="match status" value="1"/>
</dbReference>
<organism evidence="9 10">
    <name type="scientific">Actinobacteria bacterium BACL2 MAG-121220-bin52</name>
    <dbReference type="NCBI Taxonomy" id="1655573"/>
    <lineage>
        <taxon>Bacteria</taxon>
        <taxon>Bacillati</taxon>
        <taxon>Actinomycetota</taxon>
        <taxon>Actinomycetes</taxon>
        <taxon>Actinomycetes incertae sedis</taxon>
        <taxon>ac1 cluster</taxon>
    </lineage>
</organism>
<evidence type="ECO:0000256" key="7">
    <source>
        <dbReference type="RuleBase" id="RU363032"/>
    </source>
</evidence>